<dbReference type="PANTHER" id="PTHR47822">
    <property type="entry name" value="CARBOHYDRATE BINDING DOMAIN CONTAINING PROTEIN"/>
    <property type="match status" value="1"/>
</dbReference>
<dbReference type="InterPro" id="IPR036322">
    <property type="entry name" value="WD40_repeat_dom_sf"/>
</dbReference>
<keyword evidence="1" id="KW-0853">WD repeat</keyword>
<evidence type="ECO:0008006" key="5">
    <source>
        <dbReference type="Google" id="ProtNLM"/>
    </source>
</evidence>
<reference evidence="3 4" key="1">
    <citation type="submission" date="2014-11" db="EMBL/GenBank/DDBJ databases">
        <authorList>
            <person name="Zhu J."/>
            <person name="Qi W."/>
            <person name="Song R."/>
        </authorList>
    </citation>
    <scope>NUCLEOTIDE SEQUENCE [LARGE SCALE GENOMIC DNA]</scope>
</reference>
<gene>
    <name evidence="3" type="ORF">Vbra_13308</name>
</gene>
<dbReference type="PhylomeDB" id="A0A0G4EU85"/>
<name>A0A0G4EU85_VITBC</name>
<dbReference type="SUPFAM" id="SSF50978">
    <property type="entry name" value="WD40 repeat-like"/>
    <property type="match status" value="1"/>
</dbReference>
<dbReference type="Gene3D" id="2.130.10.10">
    <property type="entry name" value="YVTN repeat-like/Quinoprotein amine dehydrogenase"/>
    <property type="match status" value="2"/>
</dbReference>
<evidence type="ECO:0000256" key="1">
    <source>
        <dbReference type="PROSITE-ProRule" id="PRU00221"/>
    </source>
</evidence>
<organism evidence="3 4">
    <name type="scientific">Vitrella brassicaformis (strain CCMP3155)</name>
    <dbReference type="NCBI Taxonomy" id="1169540"/>
    <lineage>
        <taxon>Eukaryota</taxon>
        <taxon>Sar</taxon>
        <taxon>Alveolata</taxon>
        <taxon>Colpodellida</taxon>
        <taxon>Vitrellaceae</taxon>
        <taxon>Vitrella</taxon>
    </lineage>
</organism>
<sequence>MISDEYEQHLQQVANAMADEAAAKEEADAASQERARKRAEEHKARPQSTRSSYRIGPRFIINESAGEDSDVSTFVRQPAPGRVGTGLEIYSLRFSPEGDLIAAAFADGVVKVYASLTGKEKAAPIHTGGPEHLPCMQVRWRPHLATSSKTRNVVVTVNAQGKIQQWHAASSKLLSEVWSPEEQFYCMDYTKDATTFAAAGKLKQISVYDEETRQLKQVMKGGDYTTAVGHSLRVFALKFHPQDSNVIVTGGWDQTVQLWDCRLSRAVRSIHGPDIQGDAVDISEDGKTILTGSHRSKEALELWDVGSLKRTDLIEWMKPDGTPADEGCPLYSAQFSKDPQSRLIAAGGGSGGMPGEAQFFDRTCFNVAFGLITGMAKGCFTVDFSPDNSAIATAGADSTVRVLQIY</sequence>
<dbReference type="InterPro" id="IPR001680">
    <property type="entry name" value="WD40_rpt"/>
</dbReference>
<evidence type="ECO:0000313" key="3">
    <source>
        <dbReference type="EMBL" id="CEM01842.1"/>
    </source>
</evidence>
<evidence type="ECO:0000313" key="4">
    <source>
        <dbReference type="Proteomes" id="UP000041254"/>
    </source>
</evidence>
<dbReference type="OrthoDB" id="439331at2759"/>
<protein>
    <recommendedName>
        <fullName evidence="5">Anaphase-promoting complex subunit 4 WD40 domain-containing protein</fullName>
    </recommendedName>
</protein>
<dbReference type="InParanoid" id="A0A0G4EU85"/>
<dbReference type="InterPro" id="IPR015943">
    <property type="entry name" value="WD40/YVTN_repeat-like_dom_sf"/>
</dbReference>
<dbReference type="AlphaFoldDB" id="A0A0G4EU85"/>
<dbReference type="EMBL" id="CDMY01000311">
    <property type="protein sequence ID" value="CEM01842.1"/>
    <property type="molecule type" value="Genomic_DNA"/>
</dbReference>
<feature type="compositionally biased region" description="Basic and acidic residues" evidence="2">
    <location>
        <begin position="21"/>
        <end position="44"/>
    </location>
</feature>
<feature type="repeat" description="WD" evidence="1">
    <location>
        <begin position="372"/>
        <end position="406"/>
    </location>
</feature>
<dbReference type="Proteomes" id="UP000041254">
    <property type="component" value="Unassembled WGS sequence"/>
</dbReference>
<dbReference type="SMART" id="SM00320">
    <property type="entry name" value="WD40"/>
    <property type="match status" value="6"/>
</dbReference>
<feature type="repeat" description="WD" evidence="1">
    <location>
        <begin position="227"/>
        <end position="269"/>
    </location>
</feature>
<dbReference type="Pfam" id="PF00400">
    <property type="entry name" value="WD40"/>
    <property type="match status" value="3"/>
</dbReference>
<dbReference type="PROSITE" id="PS50294">
    <property type="entry name" value="WD_REPEATS_REGION"/>
    <property type="match status" value="2"/>
</dbReference>
<accession>A0A0G4EU85</accession>
<proteinExistence type="predicted"/>
<dbReference type="PROSITE" id="PS50082">
    <property type="entry name" value="WD_REPEATS_2"/>
    <property type="match status" value="2"/>
</dbReference>
<evidence type="ECO:0000256" key="2">
    <source>
        <dbReference type="SAM" id="MobiDB-lite"/>
    </source>
</evidence>
<dbReference type="OMA" id="DGSITHW"/>
<dbReference type="PANTHER" id="PTHR47822:SF2">
    <property type="entry name" value="F-BOX AND WD-40 DOMAIN PROTEIN 7"/>
    <property type="match status" value="1"/>
</dbReference>
<feature type="region of interest" description="Disordered" evidence="2">
    <location>
        <begin position="14"/>
        <end position="52"/>
    </location>
</feature>
<dbReference type="STRING" id="1169540.A0A0G4EU85"/>
<keyword evidence="4" id="KW-1185">Reference proteome</keyword>
<dbReference type="VEuPathDB" id="CryptoDB:Vbra_13308"/>